<dbReference type="Proteomes" id="UP000231371">
    <property type="component" value="Unassembled WGS sequence"/>
</dbReference>
<sequence>MRSSFDYGSESKKIPSSPPQLKLRQVKKRTKSSSPVKMQNCNSKFKFFSALDKFVLLYEKEIAEIYKEIYSSGESSDSSGSFQFEETRRIN</sequence>
<accession>A0A2H0KFW9</accession>
<protein>
    <submittedName>
        <fullName evidence="2">Uncharacterized protein</fullName>
    </submittedName>
</protein>
<feature type="region of interest" description="Disordered" evidence="1">
    <location>
        <begin position="1"/>
        <end position="37"/>
    </location>
</feature>
<feature type="compositionally biased region" description="Low complexity" evidence="1">
    <location>
        <begin position="71"/>
        <end position="81"/>
    </location>
</feature>
<name>A0A2H0KFW9_9BACT</name>
<feature type="non-terminal residue" evidence="2">
    <location>
        <position position="91"/>
    </location>
</feature>
<proteinExistence type="predicted"/>
<evidence type="ECO:0000256" key="1">
    <source>
        <dbReference type="SAM" id="MobiDB-lite"/>
    </source>
</evidence>
<feature type="region of interest" description="Disordered" evidence="1">
    <location>
        <begin position="71"/>
        <end position="91"/>
    </location>
</feature>
<comment type="caution">
    <text evidence="2">The sequence shown here is derived from an EMBL/GenBank/DDBJ whole genome shotgun (WGS) entry which is preliminary data.</text>
</comment>
<dbReference type="EMBL" id="PCVI01000032">
    <property type="protein sequence ID" value="PIQ70142.1"/>
    <property type="molecule type" value="Genomic_DNA"/>
</dbReference>
<evidence type="ECO:0000313" key="2">
    <source>
        <dbReference type="EMBL" id="PIQ70142.1"/>
    </source>
</evidence>
<dbReference type="AlphaFoldDB" id="A0A2H0KFW9"/>
<evidence type="ECO:0000313" key="3">
    <source>
        <dbReference type="Proteomes" id="UP000231371"/>
    </source>
</evidence>
<organism evidence="2 3">
    <name type="scientific">Candidatus Shapirobacteria bacterium CG11_big_fil_rev_8_21_14_0_20_40_12</name>
    <dbReference type="NCBI Taxonomy" id="1974889"/>
    <lineage>
        <taxon>Bacteria</taxon>
        <taxon>Candidatus Shapironibacteriota</taxon>
    </lineage>
</organism>
<gene>
    <name evidence="2" type="ORF">COV89_02035</name>
</gene>
<reference evidence="2 3" key="1">
    <citation type="submission" date="2017-09" db="EMBL/GenBank/DDBJ databases">
        <title>Depth-based differentiation of microbial function through sediment-hosted aquifers and enrichment of novel symbionts in the deep terrestrial subsurface.</title>
        <authorList>
            <person name="Probst A.J."/>
            <person name="Ladd B."/>
            <person name="Jarett J.K."/>
            <person name="Geller-Mcgrath D.E."/>
            <person name="Sieber C.M."/>
            <person name="Emerson J.B."/>
            <person name="Anantharaman K."/>
            <person name="Thomas B.C."/>
            <person name="Malmstrom R."/>
            <person name="Stieglmeier M."/>
            <person name="Klingl A."/>
            <person name="Woyke T."/>
            <person name="Ryan C.M."/>
            <person name="Banfield J.F."/>
        </authorList>
    </citation>
    <scope>NUCLEOTIDE SEQUENCE [LARGE SCALE GENOMIC DNA]</scope>
    <source>
        <strain evidence="2">CG11_big_fil_rev_8_21_14_0_20_40_12</strain>
    </source>
</reference>